<reference evidence="3 4" key="1">
    <citation type="submission" date="2018-05" db="EMBL/GenBank/DDBJ databases">
        <authorList>
            <person name="Thind KAUR A."/>
        </authorList>
    </citation>
    <scope>NUCLEOTIDE SEQUENCE [LARGE SCALE GENOMIC DNA]</scope>
</reference>
<protein>
    <submittedName>
        <fullName evidence="3">Uncharacterized protein</fullName>
    </submittedName>
</protein>
<feature type="transmembrane region" description="Helical" evidence="2">
    <location>
        <begin position="12"/>
        <end position="35"/>
    </location>
</feature>
<organism evidence="3 4">
    <name type="scientific">Triticum aestivum</name>
    <name type="common">Wheat</name>
    <dbReference type="NCBI Taxonomy" id="4565"/>
    <lineage>
        <taxon>Eukaryota</taxon>
        <taxon>Viridiplantae</taxon>
        <taxon>Streptophyta</taxon>
        <taxon>Embryophyta</taxon>
        <taxon>Tracheophyta</taxon>
        <taxon>Spermatophyta</taxon>
        <taxon>Magnoliopsida</taxon>
        <taxon>Liliopsida</taxon>
        <taxon>Poales</taxon>
        <taxon>Poaceae</taxon>
        <taxon>BOP clade</taxon>
        <taxon>Pooideae</taxon>
        <taxon>Triticodae</taxon>
        <taxon>Triticeae</taxon>
        <taxon>Triticinae</taxon>
        <taxon>Triticum</taxon>
    </lineage>
</organism>
<dbReference type="Gramene" id="TraesCAD_scaffold_022510_01G000100.1">
    <property type="protein sequence ID" value="TraesCAD_scaffold_022510_01G000100.1"/>
    <property type="gene ID" value="TraesCAD_scaffold_022510_01G000100"/>
</dbReference>
<dbReference type="Gramene" id="TraesCLE_scaffold_187680_01G000100.1">
    <property type="protein sequence ID" value="TraesCLE_scaffold_187680_01G000100.1"/>
    <property type="gene ID" value="TraesCLE_scaffold_187680_01G000100"/>
</dbReference>
<evidence type="ECO:0000313" key="4">
    <source>
        <dbReference type="Proteomes" id="UP000280104"/>
    </source>
</evidence>
<dbReference type="EMBL" id="LS480641">
    <property type="protein sequence ID" value="SPT17183.1"/>
    <property type="molecule type" value="Genomic_DNA"/>
</dbReference>
<gene>
    <name evidence="3" type="ORF">CAMPLR22A2D_LOCUS1789</name>
</gene>
<feature type="compositionally biased region" description="Polar residues" evidence="1">
    <location>
        <begin position="339"/>
        <end position="364"/>
    </location>
</feature>
<dbReference type="Gramene" id="TraesROB_scaffold_022307_01G000100.1">
    <property type="protein sequence ID" value="TraesROB_scaffold_022307_01G000100.1"/>
    <property type="gene ID" value="TraesROB_scaffold_022307_01G000100"/>
</dbReference>
<keyword evidence="2" id="KW-1133">Transmembrane helix</keyword>
<evidence type="ECO:0000256" key="1">
    <source>
        <dbReference type="SAM" id="MobiDB-lite"/>
    </source>
</evidence>
<name>A0A7H4LEZ5_WHEAT</name>
<feature type="region of interest" description="Disordered" evidence="1">
    <location>
        <begin position="104"/>
        <end position="128"/>
    </location>
</feature>
<sequence length="392" mass="41651">MTSGRLFGTGVEYGGFALFLVELLGLLGVLIAPYYTVFHDPCSMGYLVTVHIPEGLDVPSRFSVAHYDFVSALQGAARDAALHLFHAYHPLLEYVGRGEWPHQLEEAGSSSAPPATVAPSPFASTSAFPPLPPRPPVLPPTFLPPLASTAARPPLYPTVPPTRADHPAPRVIRGSSSRAVSHPSTPHEHPPTHQLVQDLLDRVDTLQRRCSELEWANSEMSTALRDYTRPGMALNPLQIDSSPSASPGRVGYPIDQESLAADEPSSQVAPTLSSVVVPPPPKHTPHTPPGSPATDPAPPSPDGTPDFSVIGVTYLELLALDSRQVSSQPPEYLRVASDVTPSEHTPSEYPLSTISAPESDTAAPSVSLPAPTSALDPDLLLTVSPSPLVRED</sequence>
<evidence type="ECO:0000313" key="3">
    <source>
        <dbReference type="EMBL" id="SPT17183.1"/>
    </source>
</evidence>
<keyword evidence="2" id="KW-0812">Transmembrane</keyword>
<dbReference type="Proteomes" id="UP000280104">
    <property type="component" value="Chromosome II"/>
</dbReference>
<accession>A0A7H4LEZ5</accession>
<evidence type="ECO:0000256" key="2">
    <source>
        <dbReference type="SAM" id="Phobius"/>
    </source>
</evidence>
<dbReference type="AlphaFoldDB" id="A0A7H4LEZ5"/>
<feature type="region of interest" description="Disordered" evidence="1">
    <location>
        <begin position="336"/>
        <end position="392"/>
    </location>
</feature>
<keyword evidence="2" id="KW-0472">Membrane</keyword>
<feature type="region of interest" description="Disordered" evidence="1">
    <location>
        <begin position="260"/>
        <end position="307"/>
    </location>
</feature>
<feature type="region of interest" description="Disordered" evidence="1">
    <location>
        <begin position="153"/>
        <end position="193"/>
    </location>
</feature>
<feature type="compositionally biased region" description="Pro residues" evidence="1">
    <location>
        <begin position="277"/>
        <end position="302"/>
    </location>
</feature>
<feature type="compositionally biased region" description="Low complexity" evidence="1">
    <location>
        <begin position="107"/>
        <end position="128"/>
    </location>
</feature>
<dbReference type="Gramene" id="TraesWEE_scaffold_018186_01G000100.1">
    <property type="protein sequence ID" value="TraesWEE_scaffold_018186_01G000100.1"/>
    <property type="gene ID" value="TraesWEE_scaffold_018186_01G000100"/>
</dbReference>
<proteinExistence type="predicted"/>